<keyword evidence="1" id="KW-0472">Membrane</keyword>
<keyword evidence="1" id="KW-1133">Transmembrane helix</keyword>
<dbReference type="PANTHER" id="PTHR42109">
    <property type="entry name" value="UNPLACED GENOMIC SCAFFOLD UM_SCAF_CONTIG_1.265, WHOLE GENOME SHOTGUN SEQUENCE"/>
    <property type="match status" value="1"/>
</dbReference>
<name>A0A167LEC8_CALVF</name>
<gene>
    <name evidence="2" type="ORF">CALVIDRAFT_599039</name>
</gene>
<evidence type="ECO:0000313" key="3">
    <source>
        <dbReference type="Proteomes" id="UP000076738"/>
    </source>
</evidence>
<evidence type="ECO:0000313" key="2">
    <source>
        <dbReference type="EMBL" id="KZO95603.1"/>
    </source>
</evidence>
<sequence length="358" mass="38448">MSSFNVTSFPTISGGLPTKPDEAPSIIFVLAYIVLLVPTVWRTYTYRVPGQLLFTFVRLTLFVLVRIATFGLRAQEAATASLPDDPVPDTGIFIAEQILLGIGFIVLVDLMVELLKSHIWRTDVPQQDQTRVAQQGRGMSLERIVRLMHIALLVAIGLGVGAGTMYSDALTDPSKASTVKTLRVASVVISLVVAALVVLVSLLLLVQKPQLGATRTCYILGTALVLIVVPAYRLSTTLASSPTEEDLVSSKTRIEFYVLQGLMEWLVAGLLVLVDVRVWFFAGGDKAQMMLARAKGYDTAHSGSAEQVVLNGMPHKYDAPQYVQGYAAGNPGYGRNPGHVGGNPGYVGGNQGYAGAQV</sequence>
<feature type="transmembrane region" description="Helical" evidence="1">
    <location>
        <begin position="23"/>
        <end position="41"/>
    </location>
</feature>
<dbReference type="PANTHER" id="PTHR42109:SF2">
    <property type="entry name" value="INTEGRAL MEMBRANE PROTEIN"/>
    <property type="match status" value="1"/>
</dbReference>
<evidence type="ECO:0000256" key="1">
    <source>
        <dbReference type="SAM" id="Phobius"/>
    </source>
</evidence>
<dbReference type="Proteomes" id="UP000076738">
    <property type="component" value="Unassembled WGS sequence"/>
</dbReference>
<keyword evidence="3" id="KW-1185">Reference proteome</keyword>
<keyword evidence="1" id="KW-0812">Transmembrane</keyword>
<organism evidence="2 3">
    <name type="scientific">Calocera viscosa (strain TUFC12733)</name>
    <dbReference type="NCBI Taxonomy" id="1330018"/>
    <lineage>
        <taxon>Eukaryota</taxon>
        <taxon>Fungi</taxon>
        <taxon>Dikarya</taxon>
        <taxon>Basidiomycota</taxon>
        <taxon>Agaricomycotina</taxon>
        <taxon>Dacrymycetes</taxon>
        <taxon>Dacrymycetales</taxon>
        <taxon>Dacrymycetaceae</taxon>
        <taxon>Calocera</taxon>
    </lineage>
</organism>
<dbReference type="OrthoDB" id="2562239at2759"/>
<dbReference type="EMBL" id="KV417288">
    <property type="protein sequence ID" value="KZO95603.1"/>
    <property type="molecule type" value="Genomic_DNA"/>
</dbReference>
<protein>
    <submittedName>
        <fullName evidence="2">Uncharacterized protein</fullName>
    </submittedName>
</protein>
<dbReference type="AlphaFoldDB" id="A0A167LEC8"/>
<feature type="transmembrane region" description="Helical" evidence="1">
    <location>
        <begin position="147"/>
        <end position="167"/>
    </location>
</feature>
<reference evidence="2 3" key="1">
    <citation type="journal article" date="2016" name="Mol. Biol. Evol.">
        <title>Comparative Genomics of Early-Diverging Mushroom-Forming Fungi Provides Insights into the Origins of Lignocellulose Decay Capabilities.</title>
        <authorList>
            <person name="Nagy L.G."/>
            <person name="Riley R."/>
            <person name="Tritt A."/>
            <person name="Adam C."/>
            <person name="Daum C."/>
            <person name="Floudas D."/>
            <person name="Sun H."/>
            <person name="Yadav J.S."/>
            <person name="Pangilinan J."/>
            <person name="Larsson K.H."/>
            <person name="Matsuura K."/>
            <person name="Barry K."/>
            <person name="Labutti K."/>
            <person name="Kuo R."/>
            <person name="Ohm R.A."/>
            <person name="Bhattacharya S.S."/>
            <person name="Shirouzu T."/>
            <person name="Yoshinaga Y."/>
            <person name="Martin F.M."/>
            <person name="Grigoriev I.V."/>
            <person name="Hibbett D.S."/>
        </authorList>
    </citation>
    <scope>NUCLEOTIDE SEQUENCE [LARGE SCALE GENOMIC DNA]</scope>
    <source>
        <strain evidence="2 3">TUFC12733</strain>
    </source>
</reference>
<feature type="transmembrane region" description="Helical" evidence="1">
    <location>
        <begin position="187"/>
        <end position="206"/>
    </location>
</feature>
<feature type="transmembrane region" description="Helical" evidence="1">
    <location>
        <begin position="92"/>
        <end position="112"/>
    </location>
</feature>
<feature type="transmembrane region" description="Helical" evidence="1">
    <location>
        <begin position="53"/>
        <end position="72"/>
    </location>
</feature>
<proteinExistence type="predicted"/>
<feature type="transmembrane region" description="Helical" evidence="1">
    <location>
        <begin position="256"/>
        <end position="280"/>
    </location>
</feature>
<feature type="transmembrane region" description="Helical" evidence="1">
    <location>
        <begin position="218"/>
        <end position="236"/>
    </location>
</feature>
<accession>A0A167LEC8</accession>